<dbReference type="PANTHER" id="PTHR43467:SF1">
    <property type="entry name" value="PRECORRIN-6A SYNTHASE [DEACETYLATING]"/>
    <property type="match status" value="1"/>
</dbReference>
<dbReference type="CDD" id="cd11643">
    <property type="entry name" value="Precorrin-6A-synthase"/>
    <property type="match status" value="1"/>
</dbReference>
<proteinExistence type="predicted"/>
<comment type="caution">
    <text evidence="7">The sequence shown here is derived from an EMBL/GenBank/DDBJ whole genome shotgun (WGS) entry which is preliminary data.</text>
</comment>
<dbReference type="GO" id="GO:0009236">
    <property type="term" value="P:cobalamin biosynthetic process"/>
    <property type="evidence" value="ECO:0007669"/>
    <property type="project" value="UniProtKB-KW"/>
</dbReference>
<dbReference type="Pfam" id="PF00590">
    <property type="entry name" value="TP_methylase"/>
    <property type="match status" value="1"/>
</dbReference>
<keyword evidence="3 7" id="KW-0489">Methyltransferase</keyword>
<dbReference type="AlphaFoldDB" id="A0A849ALP9"/>
<keyword evidence="5" id="KW-0949">S-adenosyl-L-methionine</keyword>
<dbReference type="Gene3D" id="3.40.1010.10">
    <property type="entry name" value="Cobalt-precorrin-4 Transmethylase, Domain 1"/>
    <property type="match status" value="1"/>
</dbReference>
<keyword evidence="2" id="KW-0169">Cobalamin biosynthesis</keyword>
<dbReference type="NCBIfam" id="TIGR02434">
    <property type="entry name" value="CobF"/>
    <property type="match status" value="1"/>
</dbReference>
<keyword evidence="4 7" id="KW-0808">Transferase</keyword>
<dbReference type="InterPro" id="IPR035996">
    <property type="entry name" value="4pyrrol_Methylase_sf"/>
</dbReference>
<evidence type="ECO:0000256" key="1">
    <source>
        <dbReference type="ARBA" id="ARBA00004953"/>
    </source>
</evidence>
<organism evidence="7 8">
    <name type="scientific">Flexivirga aerilata</name>
    <dbReference type="NCBI Taxonomy" id="1656889"/>
    <lineage>
        <taxon>Bacteria</taxon>
        <taxon>Bacillati</taxon>
        <taxon>Actinomycetota</taxon>
        <taxon>Actinomycetes</taxon>
        <taxon>Micrococcales</taxon>
        <taxon>Dermacoccaceae</taxon>
        <taxon>Flexivirga</taxon>
    </lineage>
</organism>
<gene>
    <name evidence="7" type="ORF">HJ588_14350</name>
</gene>
<dbReference type="InterPro" id="IPR014776">
    <property type="entry name" value="4pyrrole_Mease_sub2"/>
</dbReference>
<protein>
    <submittedName>
        <fullName evidence="7">Precorrin-6A synthase (Deacetylating)</fullName>
        <ecNumber evidence="7">2.1.1.152</ecNumber>
    </submittedName>
</protein>
<dbReference type="SUPFAM" id="SSF53790">
    <property type="entry name" value="Tetrapyrrole methylase"/>
    <property type="match status" value="1"/>
</dbReference>
<dbReference type="InterPro" id="IPR000878">
    <property type="entry name" value="4pyrrol_Mease"/>
</dbReference>
<evidence type="ECO:0000259" key="6">
    <source>
        <dbReference type="Pfam" id="PF00590"/>
    </source>
</evidence>
<evidence type="ECO:0000313" key="7">
    <source>
        <dbReference type="EMBL" id="NNG40446.1"/>
    </source>
</evidence>
<feature type="domain" description="Tetrapyrrole methylase" evidence="6">
    <location>
        <begin position="11"/>
        <end position="224"/>
    </location>
</feature>
<dbReference type="GO" id="GO:0032259">
    <property type="term" value="P:methylation"/>
    <property type="evidence" value="ECO:0007669"/>
    <property type="project" value="UniProtKB-KW"/>
</dbReference>
<dbReference type="Gene3D" id="3.30.950.10">
    <property type="entry name" value="Methyltransferase, Cobalt-precorrin-4 Transmethylase, Domain 2"/>
    <property type="match status" value="1"/>
</dbReference>
<dbReference type="GO" id="GO:0043819">
    <property type="term" value="F:precorrin-6A synthase (deacetylating) activity"/>
    <property type="evidence" value="ECO:0007669"/>
    <property type="project" value="UniProtKB-EC"/>
</dbReference>
<dbReference type="Proteomes" id="UP000557772">
    <property type="component" value="Unassembled WGS sequence"/>
</dbReference>
<evidence type="ECO:0000256" key="2">
    <source>
        <dbReference type="ARBA" id="ARBA00022573"/>
    </source>
</evidence>
<dbReference type="PANTHER" id="PTHR43467">
    <property type="entry name" value="COBALT-PRECORRIN-2 C(20)-METHYLTRANSFERASE"/>
    <property type="match status" value="1"/>
</dbReference>
<evidence type="ECO:0000313" key="8">
    <source>
        <dbReference type="Proteomes" id="UP000557772"/>
    </source>
</evidence>
<dbReference type="EC" id="2.1.1.152" evidence="7"/>
<dbReference type="EMBL" id="JABENB010000002">
    <property type="protein sequence ID" value="NNG40446.1"/>
    <property type="molecule type" value="Genomic_DNA"/>
</dbReference>
<keyword evidence="8" id="KW-1185">Reference proteome</keyword>
<dbReference type="RefSeq" id="WP_171156722.1">
    <property type="nucleotide sequence ID" value="NZ_JABENB010000002.1"/>
</dbReference>
<reference evidence="7 8" key="1">
    <citation type="submission" date="2020-05" db="EMBL/GenBank/DDBJ databases">
        <title>Flexivirga sp. ID2601S isolated from air conditioner.</title>
        <authorList>
            <person name="Kim D.H."/>
        </authorList>
    </citation>
    <scope>NUCLEOTIDE SEQUENCE [LARGE SCALE GENOMIC DNA]</scope>
    <source>
        <strain evidence="7 8">ID2601S</strain>
    </source>
</reference>
<evidence type="ECO:0000256" key="4">
    <source>
        <dbReference type="ARBA" id="ARBA00022679"/>
    </source>
</evidence>
<dbReference type="PIRSF" id="PIRSF036525">
    <property type="entry name" value="CobF"/>
    <property type="match status" value="1"/>
</dbReference>
<evidence type="ECO:0000256" key="5">
    <source>
        <dbReference type="ARBA" id="ARBA00022691"/>
    </source>
</evidence>
<name>A0A849ALP9_9MICO</name>
<dbReference type="InterPro" id="IPR012797">
    <property type="entry name" value="CobF"/>
</dbReference>
<evidence type="ECO:0000256" key="3">
    <source>
        <dbReference type="ARBA" id="ARBA00022603"/>
    </source>
</evidence>
<comment type="pathway">
    <text evidence="1">Cofactor biosynthesis; adenosylcobalamin biosynthesis.</text>
</comment>
<accession>A0A849ALP9</accession>
<dbReference type="InterPro" id="IPR014777">
    <property type="entry name" value="4pyrrole_Mease_sub1"/>
</dbReference>
<sequence length="265" mass="28852">MSARHVRRVEVIGIGAGAPDHLTAGAADAIRRVDTFLVADKGDAKRQLVALREEVVRRSAGDHPHRFVTLPDPQRGPDAARPAEAYAGAVRDWHEARTAAYAEVIAELPADHVVGFLVWGDPAFYDSTIRVVDNLAERMPLDVRITPGITAFQALAAAHGIVLHGVGEPVHITTGRRLVESYSPALGTVVVMLDGHLRCAELVERFPDLQIHWGAQLGLPSQALDAGRLCDVIDRITSTRAEIRRRDGWVMDVYALSAPATRPRD</sequence>